<dbReference type="EMBL" id="QFOD01000011">
    <property type="protein sequence ID" value="PZP31212.1"/>
    <property type="molecule type" value="Genomic_DNA"/>
</dbReference>
<dbReference type="SUPFAM" id="SSF56281">
    <property type="entry name" value="Metallo-hydrolase/oxidoreductase"/>
    <property type="match status" value="1"/>
</dbReference>
<accession>A0A2W5FJY0</accession>
<comment type="caution">
    <text evidence="2">The sequence shown here is derived from an EMBL/GenBank/DDBJ whole genome shotgun (WGS) entry which is preliminary data.</text>
</comment>
<dbReference type="InterPro" id="IPR052533">
    <property type="entry name" value="WalJ/YycJ-like"/>
</dbReference>
<name>A0A2W5FJY0_9BURK</name>
<dbReference type="PANTHER" id="PTHR47619:SF1">
    <property type="entry name" value="EXODEOXYRIBONUCLEASE WALJ"/>
    <property type="match status" value="1"/>
</dbReference>
<dbReference type="Pfam" id="PF12706">
    <property type="entry name" value="Lactamase_B_2"/>
    <property type="match status" value="1"/>
</dbReference>
<dbReference type="Gene3D" id="3.60.15.10">
    <property type="entry name" value="Ribonuclease Z/Hydroxyacylglutathione hydrolase-like"/>
    <property type="match status" value="1"/>
</dbReference>
<organism evidence="2 3">
    <name type="scientific">Roseateles depolymerans</name>
    <dbReference type="NCBI Taxonomy" id="76731"/>
    <lineage>
        <taxon>Bacteria</taxon>
        <taxon>Pseudomonadati</taxon>
        <taxon>Pseudomonadota</taxon>
        <taxon>Betaproteobacteria</taxon>
        <taxon>Burkholderiales</taxon>
        <taxon>Sphaerotilaceae</taxon>
        <taxon>Roseateles</taxon>
    </lineage>
</organism>
<dbReference type="AlphaFoldDB" id="A0A2W5FJY0"/>
<proteinExistence type="predicted"/>
<gene>
    <name evidence="2" type="ORF">DI603_12640</name>
</gene>
<feature type="domain" description="Metallo-beta-lactamase" evidence="1">
    <location>
        <begin position="11"/>
        <end position="191"/>
    </location>
</feature>
<sequence length="262" mass="27766">MRFRSLGSGSGGNATLIEASQGITQTRLLVDAGFSERELVRRLARAGLEPADLDALFITHEHGDHVGCSVAFAQRHRLPLITSRGTWRAIGSDRLDTKLLHLTASEARLEWGDLALLPFAVPHDAQEPLQLVVEDGQHRLGIVTDLGCAPESVSTALSGCAALLLECNHDEELLRNGPYPASLKRRILGTHGHLSNAAAADLLARCRHARLGPVVAAHLSDRNNTPALATQALAGALDGLPADITVADPTEGTDWIPVPAAG</sequence>
<evidence type="ECO:0000313" key="3">
    <source>
        <dbReference type="Proteomes" id="UP000249633"/>
    </source>
</evidence>
<dbReference type="PANTHER" id="PTHR47619">
    <property type="entry name" value="METALLO-HYDROLASE YYCJ-RELATED"/>
    <property type="match status" value="1"/>
</dbReference>
<evidence type="ECO:0000313" key="2">
    <source>
        <dbReference type="EMBL" id="PZP31212.1"/>
    </source>
</evidence>
<dbReference type="SMART" id="SM00849">
    <property type="entry name" value="Lactamase_B"/>
    <property type="match status" value="1"/>
</dbReference>
<protein>
    <submittedName>
        <fullName evidence="2">MBL fold metallo-hydrolase</fullName>
    </submittedName>
</protein>
<dbReference type="Proteomes" id="UP000249633">
    <property type="component" value="Unassembled WGS sequence"/>
</dbReference>
<dbReference type="InterPro" id="IPR036866">
    <property type="entry name" value="RibonucZ/Hydroxyglut_hydro"/>
</dbReference>
<dbReference type="InterPro" id="IPR001279">
    <property type="entry name" value="Metallo-B-lactamas"/>
</dbReference>
<keyword evidence="2" id="KW-0378">Hydrolase</keyword>
<dbReference type="GO" id="GO:0016787">
    <property type="term" value="F:hydrolase activity"/>
    <property type="evidence" value="ECO:0007669"/>
    <property type="project" value="UniProtKB-KW"/>
</dbReference>
<evidence type="ECO:0000259" key="1">
    <source>
        <dbReference type="SMART" id="SM00849"/>
    </source>
</evidence>
<reference evidence="2 3" key="1">
    <citation type="submission" date="2017-08" db="EMBL/GenBank/DDBJ databases">
        <title>Infants hospitalized years apart are colonized by the same room-sourced microbial strains.</title>
        <authorList>
            <person name="Brooks B."/>
            <person name="Olm M.R."/>
            <person name="Firek B.A."/>
            <person name="Baker R."/>
            <person name="Thomas B.C."/>
            <person name="Morowitz M.J."/>
            <person name="Banfield J.F."/>
        </authorList>
    </citation>
    <scope>NUCLEOTIDE SEQUENCE [LARGE SCALE GENOMIC DNA]</scope>
    <source>
        <strain evidence="2">S2_012_000_R2_81</strain>
    </source>
</reference>